<dbReference type="KEGG" id="vg:26796758"/>
<reference evidence="1 2" key="1">
    <citation type="submission" date="2014-09" db="EMBL/GenBank/DDBJ databases">
        <authorList>
            <person name="Gicewicz E.A."/>
            <person name="Hiryak K.M."/>
            <person name="Horoschock A.N."/>
            <person name="Kneeream E.R."/>
            <person name="Luchetta J."/>
            <person name="Mikolon A.R."/>
            <person name="Smith S.N."/>
            <person name="Svintozelskiy S."/>
            <person name="Yucha M.L."/>
            <person name="Manna D.P."/>
            <person name="Pidcock K.A."/>
            <person name="Laing C.E."/>
            <person name="Schaff J.E."/>
            <person name="Dashiell C.L."/>
            <person name="Macialek J.A."/>
            <person name="Anders K.R."/>
            <person name="Braun M.A."/>
            <person name="Delesalle V.A."/>
            <person name="Hughes L.E."/>
            <person name="Ware V.C."/>
            <person name="Bradley K.W."/>
            <person name="Barker L.P."/>
            <person name="Asai D.J."/>
            <person name="Bowman C.A."/>
            <person name="Russell D.A."/>
            <person name="Pope W.H."/>
            <person name="Jacobs-Sera D."/>
            <person name="Hendrix R.W."/>
            <person name="Hatfull G.F."/>
        </authorList>
    </citation>
    <scope>NUCLEOTIDE SEQUENCE [LARGE SCALE GENOMIC DNA]</scope>
</reference>
<gene>
    <name evidence="1" type="primary">29</name>
    <name evidence="1" type="ORF">PBI_JAY2JAY_29</name>
</gene>
<dbReference type="GeneID" id="26796758"/>
<accession>A0A0A0RL43</accession>
<proteinExistence type="predicted"/>
<keyword evidence="2" id="KW-1185">Reference proteome</keyword>
<organism evidence="1 2">
    <name type="scientific">Streptomyces phage Jay2Jay</name>
    <dbReference type="NCBI Taxonomy" id="1556290"/>
    <lineage>
        <taxon>Viruses</taxon>
        <taxon>Duplodnaviria</taxon>
        <taxon>Heunggongvirae</taxon>
        <taxon>Uroviricota</taxon>
        <taxon>Caudoviricetes</taxon>
        <taxon>Stanwilliamsviridae</taxon>
        <taxon>Boydwoodruffvirinae</taxon>
        <taxon>Samistivirus</taxon>
        <taxon>Samistivirus jay2jay</taxon>
    </lineage>
</organism>
<protein>
    <submittedName>
        <fullName evidence="1">Uncharacterized protein</fullName>
    </submittedName>
</protein>
<evidence type="ECO:0000313" key="1">
    <source>
        <dbReference type="EMBL" id="AIW02528.1"/>
    </source>
</evidence>
<dbReference type="RefSeq" id="YP_009225755.1">
    <property type="nucleotide sequence ID" value="NC_029098.1"/>
</dbReference>
<sequence>MTNPELININELKRLLVEVVSDILDTRDQAMSPEEKARQKRRLTRHIEGAILNGDDS</sequence>
<name>A0A0A0RL43_9CAUD</name>
<evidence type="ECO:0000313" key="2">
    <source>
        <dbReference type="Proteomes" id="UP000030200"/>
    </source>
</evidence>
<dbReference type="Proteomes" id="UP000030200">
    <property type="component" value="Segment"/>
</dbReference>
<dbReference type="EMBL" id="KM652554">
    <property type="protein sequence ID" value="AIW02528.1"/>
    <property type="molecule type" value="Genomic_DNA"/>
</dbReference>
<dbReference type="OrthoDB" id="36847at10239"/>